<dbReference type="GO" id="GO:0005886">
    <property type="term" value="C:plasma membrane"/>
    <property type="evidence" value="ECO:0007669"/>
    <property type="project" value="UniProtKB-SubCell"/>
</dbReference>
<evidence type="ECO:0000256" key="6">
    <source>
        <dbReference type="ARBA" id="ARBA00022989"/>
    </source>
</evidence>
<dbReference type="NCBIfam" id="TIGR01625">
    <property type="entry name" value="YidE_YbjL_dupl"/>
    <property type="match status" value="2"/>
</dbReference>
<dbReference type="Pfam" id="PF02080">
    <property type="entry name" value="TrkA_C"/>
    <property type="match status" value="1"/>
</dbReference>
<dbReference type="STRING" id="35755.UL82_01990"/>
<comment type="subcellular location">
    <subcellularLocation>
        <location evidence="1">Cell membrane</location>
        <topology evidence="1">Multi-pass membrane protein</topology>
    </subcellularLocation>
</comment>
<dbReference type="GO" id="GO:0005975">
    <property type="term" value="P:carbohydrate metabolic process"/>
    <property type="evidence" value="ECO:0007669"/>
    <property type="project" value="InterPro"/>
</dbReference>
<accession>A0A0F6R0S4</accession>
<evidence type="ECO:0000256" key="5">
    <source>
        <dbReference type="ARBA" id="ARBA00022692"/>
    </source>
</evidence>
<dbReference type="GO" id="GO:0006813">
    <property type="term" value="P:potassium ion transport"/>
    <property type="evidence" value="ECO:0007669"/>
    <property type="project" value="InterPro"/>
</dbReference>
<dbReference type="PANTHER" id="PTHR30445">
    <property type="entry name" value="K(+)_H(+) ANTIPORTER SUBUNIT KHTT"/>
    <property type="match status" value="1"/>
</dbReference>
<feature type="transmembrane region" description="Helical" evidence="8">
    <location>
        <begin position="451"/>
        <end position="474"/>
    </location>
</feature>
<dbReference type="HOGENOM" id="CLU_035023_3_0_11"/>
<evidence type="ECO:0000313" key="11">
    <source>
        <dbReference type="Proteomes" id="UP000033457"/>
    </source>
</evidence>
<evidence type="ECO:0000256" key="7">
    <source>
        <dbReference type="ARBA" id="ARBA00023136"/>
    </source>
</evidence>
<feature type="transmembrane region" description="Helical" evidence="8">
    <location>
        <begin position="91"/>
        <end position="111"/>
    </location>
</feature>
<dbReference type="InterPro" id="IPR006512">
    <property type="entry name" value="YidE_YbjL"/>
</dbReference>
<name>A0A0F6R0S4_9CORY</name>
<evidence type="ECO:0000256" key="8">
    <source>
        <dbReference type="SAM" id="Phobius"/>
    </source>
</evidence>
<dbReference type="Pfam" id="PF06826">
    <property type="entry name" value="Asp-Al_Ex"/>
    <property type="match status" value="2"/>
</dbReference>
<feature type="transmembrane region" description="Helical" evidence="8">
    <location>
        <begin position="156"/>
        <end position="176"/>
    </location>
</feature>
<dbReference type="SUPFAM" id="SSF116726">
    <property type="entry name" value="TrkA C-terminal domain-like"/>
    <property type="match status" value="1"/>
</dbReference>
<evidence type="ECO:0000256" key="4">
    <source>
        <dbReference type="ARBA" id="ARBA00022475"/>
    </source>
</evidence>
<gene>
    <name evidence="10" type="ORF">UL82_01990</name>
</gene>
<dbReference type="PANTHER" id="PTHR30445:SF3">
    <property type="entry name" value="TRANSPORT PROTEIN YIDE-RELATED"/>
    <property type="match status" value="1"/>
</dbReference>
<dbReference type="GO" id="GO:0008324">
    <property type="term" value="F:monoatomic cation transmembrane transporter activity"/>
    <property type="evidence" value="ECO:0007669"/>
    <property type="project" value="InterPro"/>
</dbReference>
<keyword evidence="11" id="KW-1185">Reference proteome</keyword>
<comment type="similarity">
    <text evidence="2">Belongs to the AAE transporter (TC 2.A.81) family.</text>
</comment>
<evidence type="ECO:0000256" key="2">
    <source>
        <dbReference type="ARBA" id="ARBA00009854"/>
    </source>
</evidence>
<dbReference type="AlphaFoldDB" id="A0A0F6R0S4"/>
<dbReference type="Gene3D" id="3.30.70.1450">
    <property type="entry name" value="Regulator of K+ conductance, C-terminal domain"/>
    <property type="match status" value="1"/>
</dbReference>
<keyword evidence="5 8" id="KW-0812">Transmembrane</keyword>
<keyword evidence="3" id="KW-0813">Transport</keyword>
<keyword evidence="4" id="KW-1003">Cell membrane</keyword>
<dbReference type="InterPro" id="IPR036721">
    <property type="entry name" value="RCK_C_sf"/>
</dbReference>
<feature type="transmembrane region" description="Helical" evidence="8">
    <location>
        <begin position="422"/>
        <end position="439"/>
    </location>
</feature>
<dbReference type="Proteomes" id="UP000033457">
    <property type="component" value="Chromosome"/>
</dbReference>
<keyword evidence="7 8" id="KW-0472">Membrane</keyword>
<dbReference type="EMBL" id="CP011312">
    <property type="protein sequence ID" value="AKE40623.1"/>
    <property type="molecule type" value="Genomic_DNA"/>
</dbReference>
<proteinExistence type="inferred from homology"/>
<feature type="transmembrane region" description="Helical" evidence="8">
    <location>
        <begin position="57"/>
        <end position="79"/>
    </location>
</feature>
<feature type="transmembrane region" description="Helical" evidence="8">
    <location>
        <begin position="28"/>
        <end position="45"/>
    </location>
</feature>
<dbReference type="PROSITE" id="PS01054">
    <property type="entry name" value="TRANSALDOLASE_1"/>
    <property type="match status" value="1"/>
</dbReference>
<organism evidence="10 11">
    <name type="scientific">Corynebacterium kutscheri</name>
    <dbReference type="NCBI Taxonomy" id="35755"/>
    <lineage>
        <taxon>Bacteria</taxon>
        <taxon>Bacillati</taxon>
        <taxon>Actinomycetota</taxon>
        <taxon>Actinomycetes</taxon>
        <taxon>Mycobacteriales</taxon>
        <taxon>Corynebacteriaceae</taxon>
        <taxon>Corynebacterium</taxon>
    </lineage>
</organism>
<sequence length="534" mass="56352">MLDYLATQPLLTLVLILAIGLLVGKIKIFGLSLGAAAVLFVALGLSTINPDIKLPSLIFQLGLAMFVYAIGLTAGSDFFAEFRTRGWKLSVFMFLLLVAMMALAVALSKAFGLSATLGSGMFAGALTSTPGMAAIVAVLEDIDPARVGEPVVGYSLAYPGAVLGSILVAAIGAKLFKVDHVKDAQDEGIITAPLQWQGVRIGPGISGTIAQLPELTGAEIIATRIVHEDNDHSLAAPTDRLHEGMVLVINGTPDALEKAITFLGKPHQVRIEGTDLDYRRFTVSSKNVVGRKISELDTINSGFIIARLRRGDSDVVPEPDDVLAYSDRVRVIAAPNRMNEVRRYLGDSEKTLADLDLFPFVLGLLMGLLIGIIPIPLPNGSTLTLGFGGGPIIAGLVLGALNRSGRVHWQLPYHASRTMSTFGLAIFLAGVGTSAGAGFKSALVDPASINILITGFIITVISPIICAVVCMGMFKMKWDEAMGVAAGATTNPAIISYLNGQTGTDLATRGYATVYPVAMIAKILLCQLMLLILL</sequence>
<evidence type="ECO:0000256" key="3">
    <source>
        <dbReference type="ARBA" id="ARBA00022448"/>
    </source>
</evidence>
<dbReference type="KEGG" id="cku:UL82_01990"/>
<dbReference type="InterPro" id="IPR018225">
    <property type="entry name" value="Transaldolase_AS"/>
</dbReference>
<keyword evidence="6 8" id="KW-1133">Transmembrane helix</keyword>
<dbReference type="InterPro" id="IPR006037">
    <property type="entry name" value="RCK_C"/>
</dbReference>
<protein>
    <submittedName>
        <fullName evidence="10">Putative permease</fullName>
    </submittedName>
</protein>
<dbReference type="PROSITE" id="PS51202">
    <property type="entry name" value="RCK_C"/>
    <property type="match status" value="1"/>
</dbReference>
<evidence type="ECO:0000256" key="1">
    <source>
        <dbReference type="ARBA" id="ARBA00004651"/>
    </source>
</evidence>
<feature type="domain" description="RCK C-terminal" evidence="9">
    <location>
        <begin position="266"/>
        <end position="347"/>
    </location>
</feature>
<dbReference type="InterPro" id="IPR050144">
    <property type="entry name" value="AAE_transporter"/>
</dbReference>
<evidence type="ECO:0000313" key="10">
    <source>
        <dbReference type="EMBL" id="AKE40623.1"/>
    </source>
</evidence>
<feature type="transmembrane region" description="Helical" evidence="8">
    <location>
        <begin position="6"/>
        <end position="23"/>
    </location>
</feature>
<feature type="transmembrane region" description="Helical" evidence="8">
    <location>
        <begin position="357"/>
        <end position="377"/>
    </location>
</feature>
<evidence type="ECO:0000259" key="9">
    <source>
        <dbReference type="PROSITE" id="PS51202"/>
    </source>
</evidence>
<dbReference type="RefSeq" id="WP_046438733.1">
    <property type="nucleotide sequence ID" value="NZ_CP011312.1"/>
</dbReference>
<feature type="transmembrane region" description="Helical" evidence="8">
    <location>
        <begin position="512"/>
        <end position="533"/>
    </location>
</feature>
<reference evidence="10 11" key="1">
    <citation type="journal article" date="2015" name="Genome Announc.">
        <title>Complete Genome Sequence of Corynebacterium kutscheri DSM 20755, a Corynebacterial Type Strain with Remarkably Low G+C Content of Chromosomal DNA.</title>
        <authorList>
            <person name="Ruckert C."/>
            <person name="Albersmeier A."/>
            <person name="Winkler A."/>
            <person name="Tauch A."/>
        </authorList>
    </citation>
    <scope>NUCLEOTIDE SEQUENCE [LARGE SCALE GENOMIC DNA]</scope>
    <source>
        <strain evidence="10 11">DSM 20755</strain>
    </source>
</reference>
<dbReference type="OrthoDB" id="9155749at2"/>
<feature type="transmembrane region" description="Helical" evidence="8">
    <location>
        <begin position="383"/>
        <end position="401"/>
    </location>
</feature>